<dbReference type="EMBL" id="LAZR01007848">
    <property type="protein sequence ID" value="KKM82540.1"/>
    <property type="molecule type" value="Genomic_DNA"/>
</dbReference>
<sequence length="38" mass="4439">MARLFEHNNCPEPVQYGSSPVKTAYIRETDPETNKTKW</sequence>
<feature type="non-terminal residue" evidence="1">
    <location>
        <position position="38"/>
    </location>
</feature>
<reference evidence="1" key="1">
    <citation type="journal article" date="2015" name="Nature">
        <title>Complex archaea that bridge the gap between prokaryotes and eukaryotes.</title>
        <authorList>
            <person name="Spang A."/>
            <person name="Saw J.H."/>
            <person name="Jorgensen S.L."/>
            <person name="Zaremba-Niedzwiedzka K."/>
            <person name="Martijn J."/>
            <person name="Lind A.E."/>
            <person name="van Eijk R."/>
            <person name="Schleper C."/>
            <person name="Guy L."/>
            <person name="Ettema T.J."/>
        </authorList>
    </citation>
    <scope>NUCLEOTIDE SEQUENCE</scope>
</reference>
<protein>
    <submittedName>
        <fullName evidence="1">Uncharacterized protein</fullName>
    </submittedName>
</protein>
<organism evidence="1">
    <name type="scientific">marine sediment metagenome</name>
    <dbReference type="NCBI Taxonomy" id="412755"/>
    <lineage>
        <taxon>unclassified sequences</taxon>
        <taxon>metagenomes</taxon>
        <taxon>ecological metagenomes</taxon>
    </lineage>
</organism>
<gene>
    <name evidence="1" type="ORF">LCGC14_1318590</name>
</gene>
<name>A0A0F9N108_9ZZZZ</name>
<dbReference type="AlphaFoldDB" id="A0A0F9N108"/>
<accession>A0A0F9N108</accession>
<comment type="caution">
    <text evidence="1">The sequence shown here is derived from an EMBL/GenBank/DDBJ whole genome shotgun (WGS) entry which is preliminary data.</text>
</comment>
<evidence type="ECO:0000313" key="1">
    <source>
        <dbReference type="EMBL" id="KKM82540.1"/>
    </source>
</evidence>
<proteinExistence type="predicted"/>